<dbReference type="STRING" id="100816.A0A175W2F6"/>
<evidence type="ECO:0000256" key="2">
    <source>
        <dbReference type="SAM" id="MobiDB-lite"/>
    </source>
</evidence>
<dbReference type="PANTHER" id="PTHR11679">
    <property type="entry name" value="VESICLE PROTEIN SORTING-ASSOCIATED"/>
    <property type="match status" value="1"/>
</dbReference>
<dbReference type="EMBL" id="LCTW02000140">
    <property type="protein sequence ID" value="KXX77928.1"/>
    <property type="molecule type" value="Genomic_DNA"/>
</dbReference>
<dbReference type="OrthoDB" id="2228at2759"/>
<evidence type="ECO:0000313" key="4">
    <source>
        <dbReference type="Proteomes" id="UP000078237"/>
    </source>
</evidence>
<evidence type="ECO:0000256" key="1">
    <source>
        <dbReference type="ARBA" id="ARBA00009884"/>
    </source>
</evidence>
<feature type="compositionally biased region" description="Basic and acidic residues" evidence="2">
    <location>
        <begin position="639"/>
        <end position="648"/>
    </location>
</feature>
<comment type="caution">
    <text evidence="3">The sequence shown here is derived from an EMBL/GenBank/DDBJ whole genome shotgun (WGS) entry which is preliminary data.</text>
</comment>
<protein>
    <submittedName>
        <fullName evidence="3">Protein transport protein sec1</fullName>
    </submittedName>
</protein>
<dbReference type="Pfam" id="PF00995">
    <property type="entry name" value="Sec1"/>
    <property type="match status" value="1"/>
</dbReference>
<dbReference type="Gene3D" id="3.40.50.1910">
    <property type="match status" value="1"/>
</dbReference>
<dbReference type="InterPro" id="IPR043154">
    <property type="entry name" value="Sec-1-like_dom1"/>
</dbReference>
<dbReference type="Gene3D" id="3.40.50.2060">
    <property type="match status" value="1"/>
</dbReference>
<sequence length="746" mass="84458">MDGFSIIKEHGKAIVDAIRRIAPSDVSFHSPLLYGFDVSEENPNGLLAFQWKVLVVDEVSKKIIDSTVNEDDILNHNIANIERIEERREPNPDMDAIYVLSPQPHIVDCLLADFERRRYRRGFIVWIGVLPDQQQRRLDAARRQMGGPPDLLLVDFYPRESHLITFRDPHSFLVLYNPLCNDLVARHLRALASKIVSICITLQEMPKIRYYQPPEHAKHEARVMCMHLARFVQQELDGYQQWDRNFPPQSSRPQSVLLITDRSMDLMAPLVHEFTYQAMAHDLLPIREQDDGKVTFHMTINEGTAAAEDKDMELSEKDTVWVSNRHRHMKNTIDKLMGDFQKFLDQNPNFAGRDPTTTSLNDIRDMLAGLPQFQEMKQAYSLHLTMAQEAMNIFQKHKLPDLASAEQTLATGLDEDLKKPKNILDQVVRLLDDPDVVEADRLRLIAIYALYRDGMIEKDLTRLLWHASLQRSRDSLDQTAIQNLELLGAHPLKDLKENRQPLPPLFERNTKNMTVDEEYMLSRFEPAVKHMLENLCAGTLDPNLFPYTIPPPNAGDESLATQASLRSAAPRWASANRRQAENRQRIIVFIAGGATYSEARTCYEVSEKHNRDVFLATSHMVTPGKFVADLRLLQADRRRLDLPMDRPPPRAPAHLFERPAPIAPPQQQGQPPRAGMGMGSQMPPGGPRPPTKALGAMTLNSGGSGSSLGVQGSGDPRPGTSGSDSGGRLVKKDKEKKKRNIFGIKK</sequence>
<dbReference type="GO" id="GO:0016192">
    <property type="term" value="P:vesicle-mediated transport"/>
    <property type="evidence" value="ECO:0007669"/>
    <property type="project" value="InterPro"/>
</dbReference>
<evidence type="ECO:0000313" key="3">
    <source>
        <dbReference type="EMBL" id="KXX77928.1"/>
    </source>
</evidence>
<gene>
    <name evidence="3" type="ORF">MMYC01_205929</name>
</gene>
<feature type="compositionally biased region" description="Basic residues" evidence="2">
    <location>
        <begin position="729"/>
        <end position="746"/>
    </location>
</feature>
<dbReference type="Gene3D" id="3.90.830.10">
    <property type="entry name" value="Syntaxin Binding Protein 1, Chain A, domain 2"/>
    <property type="match status" value="1"/>
</dbReference>
<dbReference type="Proteomes" id="UP000078237">
    <property type="component" value="Unassembled WGS sequence"/>
</dbReference>
<dbReference type="VEuPathDB" id="FungiDB:MMYC01_205929"/>
<dbReference type="InterPro" id="IPR043127">
    <property type="entry name" value="Sec-1-like_dom3a"/>
</dbReference>
<dbReference type="InterPro" id="IPR036045">
    <property type="entry name" value="Sec1-like_sf"/>
</dbReference>
<reference evidence="3 4" key="1">
    <citation type="journal article" date="2016" name="Genome Announc.">
        <title>Genome Sequence of Madurella mycetomatis mm55, Isolated from a Human Mycetoma Case in Sudan.</title>
        <authorList>
            <person name="Smit S."/>
            <person name="Derks M.F."/>
            <person name="Bervoets S."/>
            <person name="Fahal A."/>
            <person name="van Leeuwen W."/>
            <person name="van Belkum A."/>
            <person name="van de Sande W.W."/>
        </authorList>
    </citation>
    <scope>NUCLEOTIDE SEQUENCE [LARGE SCALE GENOMIC DNA]</scope>
    <source>
        <strain evidence="4">mm55</strain>
    </source>
</reference>
<comment type="similarity">
    <text evidence="1">Belongs to the STXBP/unc-18/SEC1 family.</text>
</comment>
<keyword evidence="4" id="KW-1185">Reference proteome</keyword>
<dbReference type="SUPFAM" id="SSF56815">
    <property type="entry name" value="Sec1/munc18-like (SM) proteins"/>
    <property type="match status" value="1"/>
</dbReference>
<dbReference type="InterPro" id="IPR027482">
    <property type="entry name" value="Sec1-like_dom2"/>
</dbReference>
<organism evidence="3 4">
    <name type="scientific">Madurella mycetomatis</name>
    <dbReference type="NCBI Taxonomy" id="100816"/>
    <lineage>
        <taxon>Eukaryota</taxon>
        <taxon>Fungi</taxon>
        <taxon>Dikarya</taxon>
        <taxon>Ascomycota</taxon>
        <taxon>Pezizomycotina</taxon>
        <taxon>Sordariomycetes</taxon>
        <taxon>Sordariomycetidae</taxon>
        <taxon>Sordariales</taxon>
        <taxon>Sordariales incertae sedis</taxon>
        <taxon>Madurella</taxon>
    </lineage>
</organism>
<feature type="compositionally biased region" description="Low complexity" evidence="2">
    <location>
        <begin position="665"/>
        <end position="683"/>
    </location>
</feature>
<dbReference type="AlphaFoldDB" id="A0A175W2F6"/>
<dbReference type="Gene3D" id="1.25.40.60">
    <property type="match status" value="1"/>
</dbReference>
<name>A0A175W2F6_9PEZI</name>
<dbReference type="GO" id="GO:0005628">
    <property type="term" value="C:prospore membrane"/>
    <property type="evidence" value="ECO:0007669"/>
    <property type="project" value="EnsemblFungi"/>
</dbReference>
<dbReference type="InterPro" id="IPR001619">
    <property type="entry name" value="Sec1-like"/>
</dbReference>
<feature type="region of interest" description="Disordered" evidence="2">
    <location>
        <begin position="639"/>
        <end position="746"/>
    </location>
</feature>
<proteinExistence type="inferred from homology"/>
<accession>A0A175W2F6</accession>